<organism evidence="2">
    <name type="scientific">Candidatus Kentrum sp. FW</name>
    <dbReference type="NCBI Taxonomy" id="2126338"/>
    <lineage>
        <taxon>Bacteria</taxon>
        <taxon>Pseudomonadati</taxon>
        <taxon>Pseudomonadota</taxon>
        <taxon>Gammaproteobacteria</taxon>
        <taxon>Candidatus Kentrum</taxon>
    </lineage>
</organism>
<feature type="transmembrane region" description="Helical" evidence="1">
    <location>
        <begin position="72"/>
        <end position="92"/>
    </location>
</feature>
<keyword evidence="1" id="KW-0812">Transmembrane</keyword>
<feature type="transmembrane region" description="Helical" evidence="1">
    <location>
        <begin position="112"/>
        <end position="132"/>
    </location>
</feature>
<gene>
    <name evidence="2" type="ORF">BECKFW1821C_GA0114237_100948</name>
</gene>
<feature type="transmembrane region" description="Helical" evidence="1">
    <location>
        <begin position="34"/>
        <end position="51"/>
    </location>
</feature>
<keyword evidence="1" id="KW-1133">Transmembrane helix</keyword>
<dbReference type="EMBL" id="CAADFE010000009">
    <property type="protein sequence ID" value="VFJ66379.1"/>
    <property type="molecule type" value="Genomic_DNA"/>
</dbReference>
<dbReference type="AlphaFoldDB" id="A0A450TGQ3"/>
<sequence>MTHVLFPLVPFFLESIIRIGVLEDIDWDTFNSSTLSISIGILCLFVNRSLIGHKKIIPTEEETGRMIGYIHMFYSLTICFVAFFSIVVFSSALLMEEPGSDNIARIKHNFDLIILISAIGPVLLSLFVQRAFNLRALL</sequence>
<proteinExistence type="predicted"/>
<evidence type="ECO:0000256" key="1">
    <source>
        <dbReference type="SAM" id="Phobius"/>
    </source>
</evidence>
<reference evidence="2" key="1">
    <citation type="submission" date="2019-02" db="EMBL/GenBank/DDBJ databases">
        <authorList>
            <person name="Gruber-Vodicka R. H."/>
            <person name="Seah K. B. B."/>
        </authorList>
    </citation>
    <scope>NUCLEOTIDE SEQUENCE</scope>
    <source>
        <strain evidence="2">BECK_BZ131</strain>
    </source>
</reference>
<evidence type="ECO:0000313" key="2">
    <source>
        <dbReference type="EMBL" id="VFJ66379.1"/>
    </source>
</evidence>
<protein>
    <submittedName>
        <fullName evidence="2">Uncharacterized protein</fullName>
    </submittedName>
</protein>
<keyword evidence="1" id="KW-0472">Membrane</keyword>
<accession>A0A450TGQ3</accession>
<name>A0A450TGQ3_9GAMM</name>